<dbReference type="AlphaFoldDB" id="A0A9E7JZ99"/>
<accession>A0A9E7JZ99</accession>
<dbReference type="Proteomes" id="UP001055439">
    <property type="component" value="Chromosome 4"/>
</dbReference>
<keyword evidence="2" id="KW-1185">Reference proteome</keyword>
<gene>
    <name evidence="1" type="ORF">MUK42_19816</name>
</gene>
<organism evidence="1 2">
    <name type="scientific">Musa troglodytarum</name>
    <name type="common">fe'i banana</name>
    <dbReference type="NCBI Taxonomy" id="320322"/>
    <lineage>
        <taxon>Eukaryota</taxon>
        <taxon>Viridiplantae</taxon>
        <taxon>Streptophyta</taxon>
        <taxon>Embryophyta</taxon>
        <taxon>Tracheophyta</taxon>
        <taxon>Spermatophyta</taxon>
        <taxon>Magnoliopsida</taxon>
        <taxon>Liliopsida</taxon>
        <taxon>Zingiberales</taxon>
        <taxon>Musaceae</taxon>
        <taxon>Musa</taxon>
    </lineage>
</organism>
<sequence length="73" mass="8152">MKIVRAGRSPSVWNDLFHISSSPVGKMLLHEALSWRARSKTYLKDLLSSSPCLLLAEVNVWASATHAKVRGYL</sequence>
<name>A0A9E7JZ99_9LILI</name>
<evidence type="ECO:0000313" key="2">
    <source>
        <dbReference type="Proteomes" id="UP001055439"/>
    </source>
</evidence>
<protein>
    <submittedName>
        <fullName evidence="1">Uncharacterized protein</fullName>
    </submittedName>
</protein>
<reference evidence="1" key="1">
    <citation type="submission" date="2022-05" db="EMBL/GenBank/DDBJ databases">
        <title>The Musa troglodytarum L. genome provides insights into the mechanism of non-climacteric behaviour and enrichment of carotenoids.</title>
        <authorList>
            <person name="Wang J."/>
        </authorList>
    </citation>
    <scope>NUCLEOTIDE SEQUENCE</scope>
    <source>
        <tissue evidence="1">Leaf</tissue>
    </source>
</reference>
<evidence type="ECO:0000313" key="1">
    <source>
        <dbReference type="EMBL" id="URD98818.1"/>
    </source>
</evidence>
<proteinExistence type="predicted"/>
<dbReference type="EMBL" id="CP097506">
    <property type="protein sequence ID" value="URD98818.1"/>
    <property type="molecule type" value="Genomic_DNA"/>
</dbReference>